<proteinExistence type="predicted"/>
<comment type="caution">
    <text evidence="2">The sequence shown here is derived from an EMBL/GenBank/DDBJ whole genome shotgun (WGS) entry which is preliminary data.</text>
</comment>
<reference evidence="2 3" key="1">
    <citation type="submission" date="2015-12" db="EMBL/GenBank/DDBJ databases">
        <title>Genome sequence of Streptomyces sp. G25.</title>
        <authorList>
            <person name="Poehlein A."/>
            <person name="Roettig A."/>
            <person name="Hiessl S."/>
            <person name="Hauschild P."/>
            <person name="Schauer J."/>
            <person name="Madkour M.H."/>
            <person name="Al-Ansari A.M."/>
            <person name="Almakishah N.H."/>
            <person name="Steinbuechel A."/>
            <person name="Daniel R."/>
        </authorList>
    </citation>
    <scope>NUCLEOTIDE SEQUENCE [LARGE SCALE GENOMIC DNA]</scope>
    <source>
        <strain evidence="3">G25(2015)</strain>
    </source>
</reference>
<dbReference type="InterPro" id="IPR036390">
    <property type="entry name" value="WH_DNA-bd_sf"/>
</dbReference>
<feature type="compositionally biased region" description="Low complexity" evidence="1">
    <location>
        <begin position="72"/>
        <end position="89"/>
    </location>
</feature>
<dbReference type="Proteomes" id="UP000077381">
    <property type="component" value="Unassembled WGS sequence"/>
</dbReference>
<evidence type="ECO:0008006" key="4">
    <source>
        <dbReference type="Google" id="ProtNLM"/>
    </source>
</evidence>
<evidence type="ECO:0000313" key="2">
    <source>
        <dbReference type="EMBL" id="OAH11036.1"/>
    </source>
</evidence>
<evidence type="ECO:0000313" key="3">
    <source>
        <dbReference type="Proteomes" id="UP000077381"/>
    </source>
</evidence>
<dbReference type="EMBL" id="LOHS01000116">
    <property type="protein sequence ID" value="OAH11036.1"/>
    <property type="molecule type" value="Genomic_DNA"/>
</dbReference>
<organism evidence="2 3">
    <name type="scientific">Streptomyces jeddahensis</name>
    <dbReference type="NCBI Taxonomy" id="1716141"/>
    <lineage>
        <taxon>Bacteria</taxon>
        <taxon>Bacillati</taxon>
        <taxon>Actinomycetota</taxon>
        <taxon>Actinomycetes</taxon>
        <taxon>Kitasatosporales</taxon>
        <taxon>Streptomycetaceae</taxon>
        <taxon>Streptomyces</taxon>
    </lineage>
</organism>
<feature type="region of interest" description="Disordered" evidence="1">
    <location>
        <begin position="70"/>
        <end position="94"/>
    </location>
</feature>
<name>A0A177HJW8_9ACTN</name>
<dbReference type="AlphaFoldDB" id="A0A177HJW8"/>
<accession>A0A177HJW8</accession>
<evidence type="ECO:0000256" key="1">
    <source>
        <dbReference type="SAM" id="MobiDB-lite"/>
    </source>
</evidence>
<keyword evidence="3" id="KW-1185">Reference proteome</keyword>
<sequence length="169" mass="18419">MRIIGRPWRDAPTSARPARELGLGRPLLHMHLQRLEAAGLVIGSLEAAKDGETMKYVEVASCFFELPPPGHASPGRARPGRAGLGPADGPHARGRAEAGTAFVTHRVIRFILDVTGAVPYPPRAARSRLTERHESQHQVSVNTARSRRGHCEAPRSTTCHTSSDLHNHR</sequence>
<dbReference type="STRING" id="1716141.STSP_56600"/>
<dbReference type="PATRIC" id="fig|1716141.3.peg.5950"/>
<protein>
    <recommendedName>
        <fullName evidence="4">Bacterial regulatory protein, arsR family</fullName>
    </recommendedName>
</protein>
<dbReference type="SUPFAM" id="SSF46785">
    <property type="entry name" value="Winged helix' DNA-binding domain"/>
    <property type="match status" value="1"/>
</dbReference>
<gene>
    <name evidence="2" type="ORF">STSP_56600</name>
</gene>
<feature type="region of interest" description="Disordered" evidence="1">
    <location>
        <begin position="126"/>
        <end position="169"/>
    </location>
</feature>